<dbReference type="HOGENOM" id="CLU_2575294_0_0_1"/>
<gene>
    <name evidence="1" type="ORF">SS1G_04641</name>
</gene>
<dbReference type="RefSeq" id="XP_001594833.1">
    <property type="nucleotide sequence ID" value="XM_001594783.1"/>
</dbReference>
<accession>A7EH49</accession>
<proteinExistence type="predicted"/>
<dbReference type="Proteomes" id="UP000001312">
    <property type="component" value="Unassembled WGS sequence"/>
</dbReference>
<protein>
    <submittedName>
        <fullName evidence="1">Uncharacterized protein</fullName>
    </submittedName>
</protein>
<evidence type="ECO:0000313" key="1">
    <source>
        <dbReference type="EMBL" id="EDO02165.1"/>
    </source>
</evidence>
<name>A7EH49_SCLS1</name>
<keyword evidence="2" id="KW-1185">Reference proteome</keyword>
<organism evidence="1 2">
    <name type="scientific">Sclerotinia sclerotiorum (strain ATCC 18683 / 1980 / Ss-1)</name>
    <name type="common">White mold</name>
    <name type="synonym">Whetzelinia sclerotiorum</name>
    <dbReference type="NCBI Taxonomy" id="665079"/>
    <lineage>
        <taxon>Eukaryota</taxon>
        <taxon>Fungi</taxon>
        <taxon>Dikarya</taxon>
        <taxon>Ascomycota</taxon>
        <taxon>Pezizomycotina</taxon>
        <taxon>Leotiomycetes</taxon>
        <taxon>Helotiales</taxon>
        <taxon>Sclerotiniaceae</taxon>
        <taxon>Sclerotinia</taxon>
    </lineage>
</organism>
<reference evidence="2" key="1">
    <citation type="journal article" date="2011" name="PLoS Genet.">
        <title>Genomic analysis of the necrotrophic fungal pathogens Sclerotinia sclerotiorum and Botrytis cinerea.</title>
        <authorList>
            <person name="Amselem J."/>
            <person name="Cuomo C.A."/>
            <person name="van Kan J.A."/>
            <person name="Viaud M."/>
            <person name="Benito E.P."/>
            <person name="Couloux A."/>
            <person name="Coutinho P.M."/>
            <person name="de Vries R.P."/>
            <person name="Dyer P.S."/>
            <person name="Fillinger S."/>
            <person name="Fournier E."/>
            <person name="Gout L."/>
            <person name="Hahn M."/>
            <person name="Kohn L."/>
            <person name="Lapalu N."/>
            <person name="Plummer K.M."/>
            <person name="Pradier J.M."/>
            <person name="Quevillon E."/>
            <person name="Sharon A."/>
            <person name="Simon A."/>
            <person name="ten Have A."/>
            <person name="Tudzynski B."/>
            <person name="Tudzynski P."/>
            <person name="Wincker P."/>
            <person name="Andrew M."/>
            <person name="Anthouard V."/>
            <person name="Beever R.E."/>
            <person name="Beffa R."/>
            <person name="Benoit I."/>
            <person name="Bouzid O."/>
            <person name="Brault B."/>
            <person name="Chen Z."/>
            <person name="Choquer M."/>
            <person name="Collemare J."/>
            <person name="Cotton P."/>
            <person name="Danchin E.G."/>
            <person name="Da Silva C."/>
            <person name="Gautier A."/>
            <person name="Giraud C."/>
            <person name="Giraud T."/>
            <person name="Gonzalez C."/>
            <person name="Grossetete S."/>
            <person name="Guldener U."/>
            <person name="Henrissat B."/>
            <person name="Howlett B.J."/>
            <person name="Kodira C."/>
            <person name="Kretschmer M."/>
            <person name="Lappartient A."/>
            <person name="Leroch M."/>
            <person name="Levis C."/>
            <person name="Mauceli E."/>
            <person name="Neuveglise C."/>
            <person name="Oeser B."/>
            <person name="Pearson M."/>
            <person name="Poulain J."/>
            <person name="Poussereau N."/>
            <person name="Quesneville H."/>
            <person name="Rascle C."/>
            <person name="Schumacher J."/>
            <person name="Segurens B."/>
            <person name="Sexton A."/>
            <person name="Silva E."/>
            <person name="Sirven C."/>
            <person name="Soanes D.M."/>
            <person name="Talbot N.J."/>
            <person name="Templeton M."/>
            <person name="Yandava C."/>
            <person name="Yarden O."/>
            <person name="Zeng Q."/>
            <person name="Rollins J.A."/>
            <person name="Lebrun M.H."/>
            <person name="Dickman M."/>
        </authorList>
    </citation>
    <scope>NUCLEOTIDE SEQUENCE [LARGE SCALE GENOMIC DNA]</scope>
    <source>
        <strain evidence="2">ATCC 18683 / 1980 / Ss-1</strain>
    </source>
</reference>
<dbReference type="KEGG" id="ssl:SS1G_04641"/>
<dbReference type="EMBL" id="CH476625">
    <property type="protein sequence ID" value="EDO02165.1"/>
    <property type="molecule type" value="Genomic_DNA"/>
</dbReference>
<evidence type="ECO:0000313" key="2">
    <source>
        <dbReference type="Proteomes" id="UP000001312"/>
    </source>
</evidence>
<dbReference type="AlphaFoldDB" id="A7EH49"/>
<dbReference type="InParanoid" id="A7EH49"/>
<dbReference type="GeneID" id="5490647"/>
<sequence length="81" mass="8828">MTGKMLSGVPVLCSTPGDYSDHFFASPSLLNAQADVMMITTPHAKRGWGFGYLEARAISRKERKLQNALDARSGLQDLVDS</sequence>